<name>A0ABT6G741_9PROT</name>
<dbReference type="Proteomes" id="UP001529180">
    <property type="component" value="Unassembled WGS sequence"/>
</dbReference>
<protein>
    <submittedName>
        <fullName evidence="3">Transporter substrate-binding domain-containing protein</fullName>
    </submittedName>
</protein>
<dbReference type="PANTHER" id="PTHR35936">
    <property type="entry name" value="MEMBRANE-BOUND LYTIC MUREIN TRANSGLYCOSYLASE F"/>
    <property type="match status" value="1"/>
</dbReference>
<sequence>MKEIKQSLAPYGTLRAAINLGNNVLAEQGDENAPPSGISVELVRQIASDFDLPVEYVIFNSAREVVEAAGQDVWDIAFLARDPKRAEAIWFSEPYLLIEGSYLVREESDFQSNADVDQPGTRIAVGKGAAYDLYLSRTLEFATLLRASTTPGAVDLFIEQKLEAAAGVRQPLQAFAEQTPGFRVLSESFMTIEQTVALPVRYAALEVGINQIISENLQSGFIHALVDRFDKRQAIVPETFGT</sequence>
<dbReference type="Pfam" id="PF00497">
    <property type="entry name" value="SBP_bac_3"/>
    <property type="match status" value="1"/>
</dbReference>
<accession>A0ABT6G741</accession>
<comment type="caution">
    <text evidence="3">The sequence shown here is derived from an EMBL/GenBank/DDBJ whole genome shotgun (WGS) entry which is preliminary data.</text>
</comment>
<dbReference type="SMART" id="SM00062">
    <property type="entry name" value="PBPb"/>
    <property type="match status" value="1"/>
</dbReference>
<dbReference type="SUPFAM" id="SSF53850">
    <property type="entry name" value="Periplasmic binding protein-like II"/>
    <property type="match status" value="1"/>
</dbReference>
<reference evidence="3 4" key="1">
    <citation type="submission" date="2023-03" db="EMBL/GenBank/DDBJ databases">
        <title>Strain FZY0004 represents a novel species in the genus Thalassospira isolated from seawater.</title>
        <authorList>
            <person name="Fu Z.-Y."/>
        </authorList>
    </citation>
    <scope>NUCLEOTIDE SEQUENCE [LARGE SCALE GENOMIC DNA]</scope>
    <source>
        <strain evidence="3 4">FZY0004</strain>
    </source>
</reference>
<evidence type="ECO:0000313" key="3">
    <source>
        <dbReference type="EMBL" id="MDG4717849.1"/>
    </source>
</evidence>
<organism evidence="3 4">
    <name type="scientific">Thalassospira aquimaris</name>
    <dbReference type="NCBI Taxonomy" id="3037796"/>
    <lineage>
        <taxon>Bacteria</taxon>
        <taxon>Pseudomonadati</taxon>
        <taxon>Pseudomonadota</taxon>
        <taxon>Alphaproteobacteria</taxon>
        <taxon>Rhodospirillales</taxon>
        <taxon>Thalassospiraceae</taxon>
        <taxon>Thalassospira</taxon>
    </lineage>
</organism>
<dbReference type="EMBL" id="JARSBO010000001">
    <property type="protein sequence ID" value="MDG4717849.1"/>
    <property type="molecule type" value="Genomic_DNA"/>
</dbReference>
<evidence type="ECO:0000259" key="2">
    <source>
        <dbReference type="SMART" id="SM00062"/>
    </source>
</evidence>
<evidence type="ECO:0000313" key="4">
    <source>
        <dbReference type="Proteomes" id="UP001529180"/>
    </source>
</evidence>
<dbReference type="Gene3D" id="3.40.190.10">
    <property type="entry name" value="Periplasmic binding protein-like II"/>
    <property type="match status" value="2"/>
</dbReference>
<dbReference type="RefSeq" id="WP_114103811.1">
    <property type="nucleotide sequence ID" value="NZ_JARSBO010000001.1"/>
</dbReference>
<keyword evidence="4" id="KW-1185">Reference proteome</keyword>
<evidence type="ECO:0000256" key="1">
    <source>
        <dbReference type="ARBA" id="ARBA00022729"/>
    </source>
</evidence>
<proteinExistence type="predicted"/>
<dbReference type="InterPro" id="IPR001638">
    <property type="entry name" value="Solute-binding_3/MltF_N"/>
</dbReference>
<gene>
    <name evidence="3" type="ORF">P7680_02510</name>
</gene>
<feature type="domain" description="Solute-binding protein family 3/N-terminal" evidence="2">
    <location>
        <begin position="13"/>
        <end position="232"/>
    </location>
</feature>
<dbReference type="PANTHER" id="PTHR35936:SF17">
    <property type="entry name" value="ARGININE-BINDING EXTRACELLULAR PROTEIN ARTP"/>
    <property type="match status" value="1"/>
</dbReference>
<keyword evidence="1" id="KW-0732">Signal</keyword>